<feature type="region of interest" description="Disordered" evidence="1">
    <location>
        <begin position="1"/>
        <end position="24"/>
    </location>
</feature>
<feature type="region of interest" description="Disordered" evidence="1">
    <location>
        <begin position="297"/>
        <end position="328"/>
    </location>
</feature>
<protein>
    <submittedName>
        <fullName evidence="2">Uncharacterized protein</fullName>
    </submittedName>
</protein>
<gene>
    <name evidence="2" type="ORF">HND93_03780</name>
</gene>
<feature type="compositionally biased region" description="Polar residues" evidence="1">
    <location>
        <begin position="13"/>
        <end position="24"/>
    </location>
</feature>
<evidence type="ECO:0000313" key="3">
    <source>
        <dbReference type="Proteomes" id="UP000584642"/>
    </source>
</evidence>
<dbReference type="Proteomes" id="UP000584642">
    <property type="component" value="Unassembled WGS sequence"/>
</dbReference>
<name>A0ABX2T4P9_9PROT</name>
<feature type="region of interest" description="Disordered" evidence="1">
    <location>
        <begin position="59"/>
        <end position="88"/>
    </location>
</feature>
<evidence type="ECO:0000256" key="1">
    <source>
        <dbReference type="SAM" id="MobiDB-lite"/>
    </source>
</evidence>
<evidence type="ECO:0000313" key="2">
    <source>
        <dbReference type="EMBL" id="NYZ18820.1"/>
    </source>
</evidence>
<dbReference type="RefSeq" id="WP_180280531.1">
    <property type="nucleotide sequence ID" value="NZ_JABFDB010000001.1"/>
</dbReference>
<feature type="compositionally biased region" description="Low complexity" evidence="1">
    <location>
        <begin position="306"/>
        <end position="322"/>
    </location>
</feature>
<comment type="caution">
    <text evidence="2">The sequence shown here is derived from an EMBL/GenBank/DDBJ whole genome shotgun (WGS) entry which is preliminary data.</text>
</comment>
<organism evidence="2 3">
    <name type="scientific">Azospirillum oleiclasticum</name>
    <dbReference type="NCBI Taxonomy" id="2735135"/>
    <lineage>
        <taxon>Bacteria</taxon>
        <taxon>Pseudomonadati</taxon>
        <taxon>Pseudomonadota</taxon>
        <taxon>Alphaproteobacteria</taxon>
        <taxon>Rhodospirillales</taxon>
        <taxon>Azospirillaceae</taxon>
        <taxon>Azospirillum</taxon>
    </lineage>
</organism>
<keyword evidence="3" id="KW-1185">Reference proteome</keyword>
<accession>A0ABX2T4P9</accession>
<reference evidence="2 3" key="1">
    <citation type="submission" date="2020-05" db="EMBL/GenBank/DDBJ databases">
        <title>Azospirillum oleiclasticum sp. nov, a nitrogen-fixing and heavy crude oil-emulsifying bacterium isolated from the crude oil of Yumen Oilfield.</title>
        <authorList>
            <person name="Wu D."/>
            <person name="Cai M."/>
            <person name="Zhang X."/>
        </authorList>
    </citation>
    <scope>NUCLEOTIDE SEQUENCE [LARGE SCALE GENOMIC DNA]</scope>
    <source>
        <strain evidence="2 3">ROY-1-1-2</strain>
    </source>
</reference>
<dbReference type="EMBL" id="JABFDB010000001">
    <property type="protein sequence ID" value="NYZ18820.1"/>
    <property type="molecule type" value="Genomic_DNA"/>
</dbReference>
<sequence length="328" mass="33346">MASTSAIGGGTSAVATTQTQRSVSVAKATLSSTEVAAKGAGSDEVVTLSKSMEKLLDSFTGGRPAKLGADDAPKPDSGGSSSAGQYKSAALDRAREAEAIMSRVQQAGADFAKGLGKALDGIADTLGKTLGQLGMSSDDVNSLLSGFKDDLAGKSKELLDTLSQSPDFGQMALDYQSTSTQFSIETSGIDLVVQDGDRKMVVSYAKSTLDLKRQDESVQVQAGANDNGSVAVSATSTAAQGKAEGMIVNAKGFSAEEVQQVLDRLNEMRSEGGASAKLTPEKRADGTMKLKLDLSAILPPPDKDAGGATTAAPAAAASPTSSRLNIAV</sequence>
<proteinExistence type="predicted"/>